<dbReference type="STRING" id="1802448.A2672_01700"/>
<name>A0A1G2QXK7_9BACT</name>
<accession>A0A1G2QXK7</accession>
<evidence type="ECO:0008006" key="4">
    <source>
        <dbReference type="Google" id="ProtNLM"/>
    </source>
</evidence>
<protein>
    <recommendedName>
        <fullName evidence="4">Prevent-host-death protein</fullName>
    </recommendedName>
</protein>
<evidence type="ECO:0000313" key="3">
    <source>
        <dbReference type="Proteomes" id="UP000178065"/>
    </source>
</evidence>
<organism evidence="2 3">
    <name type="scientific">Candidatus Wildermuthbacteria bacterium RIFCSPHIGHO2_01_FULL_49_22b</name>
    <dbReference type="NCBI Taxonomy" id="1802448"/>
    <lineage>
        <taxon>Bacteria</taxon>
        <taxon>Candidatus Wildermuthiibacteriota</taxon>
    </lineage>
</organism>
<feature type="region of interest" description="Disordered" evidence="1">
    <location>
        <begin position="36"/>
        <end position="69"/>
    </location>
</feature>
<reference evidence="2 3" key="1">
    <citation type="journal article" date="2016" name="Nat. Commun.">
        <title>Thousands of microbial genomes shed light on interconnected biogeochemical processes in an aquifer system.</title>
        <authorList>
            <person name="Anantharaman K."/>
            <person name="Brown C.T."/>
            <person name="Hug L.A."/>
            <person name="Sharon I."/>
            <person name="Castelle C.J."/>
            <person name="Probst A.J."/>
            <person name="Thomas B.C."/>
            <person name="Singh A."/>
            <person name="Wilkins M.J."/>
            <person name="Karaoz U."/>
            <person name="Brodie E.L."/>
            <person name="Williams K.H."/>
            <person name="Hubbard S.S."/>
            <person name="Banfield J.F."/>
        </authorList>
    </citation>
    <scope>NUCLEOTIDE SEQUENCE [LARGE SCALE GENOMIC DNA]</scope>
</reference>
<proteinExistence type="predicted"/>
<dbReference type="AlphaFoldDB" id="A0A1G2QXK7"/>
<dbReference type="Proteomes" id="UP000178065">
    <property type="component" value="Unassembled WGS sequence"/>
</dbReference>
<dbReference type="EMBL" id="MHTT01000027">
    <property type="protein sequence ID" value="OHA64879.1"/>
    <property type="molecule type" value="Genomic_DNA"/>
</dbReference>
<evidence type="ECO:0000256" key="1">
    <source>
        <dbReference type="SAM" id="MobiDB-lite"/>
    </source>
</evidence>
<sequence length="69" mass="7784">MDLEELKRILQKDKGKIIIVENGKPLMIILPYENPTEEEGLSGEPPEVFEEPKGLEPELGELTIDDLPL</sequence>
<comment type="caution">
    <text evidence="2">The sequence shown here is derived from an EMBL/GenBank/DDBJ whole genome shotgun (WGS) entry which is preliminary data.</text>
</comment>
<evidence type="ECO:0000313" key="2">
    <source>
        <dbReference type="EMBL" id="OHA64879.1"/>
    </source>
</evidence>
<gene>
    <name evidence="2" type="ORF">A2672_01700</name>
</gene>